<dbReference type="EMBL" id="FNQY01000003">
    <property type="protein sequence ID" value="SDZ88356.1"/>
    <property type="molecule type" value="Genomic_DNA"/>
</dbReference>
<dbReference type="OrthoDB" id="9807137at2"/>
<dbReference type="Pfam" id="PF00117">
    <property type="entry name" value="GATase"/>
    <property type="match status" value="1"/>
</dbReference>
<evidence type="ECO:0000313" key="13">
    <source>
        <dbReference type="EMBL" id="SDZ88356.1"/>
    </source>
</evidence>
<dbReference type="UniPathway" id="UPA00031">
    <property type="reaction ID" value="UER00010"/>
</dbReference>
<reference evidence="13 14" key="1">
    <citation type="submission" date="2016-10" db="EMBL/GenBank/DDBJ databases">
        <authorList>
            <person name="de Groot N.N."/>
        </authorList>
    </citation>
    <scope>NUCLEOTIDE SEQUENCE [LARGE SCALE GENOMIC DNA]</scope>
    <source>
        <strain evidence="13 14">Vu-144</strain>
    </source>
</reference>
<comment type="subcellular location">
    <subcellularLocation>
        <location evidence="10">Cytoplasm</location>
    </subcellularLocation>
</comment>
<protein>
    <recommendedName>
        <fullName evidence="10">Imidazole glycerol phosphate synthase subunit HisH</fullName>
        <ecNumber evidence="10">4.3.2.10</ecNumber>
    </recommendedName>
    <alternativeName>
        <fullName evidence="10">IGP synthase glutaminase subunit</fullName>
        <ecNumber evidence="10">3.5.1.2</ecNumber>
    </alternativeName>
    <alternativeName>
        <fullName evidence="10">IGP synthase subunit HisH</fullName>
    </alternativeName>
    <alternativeName>
        <fullName evidence="10">ImGP synthase subunit HisH</fullName>
        <shortName evidence="10">IGPS subunit HisH</shortName>
    </alternativeName>
</protein>
<keyword evidence="3 10" id="KW-0028">Amino-acid biosynthesis</keyword>
<comment type="subunit">
    <text evidence="2 10">Heterodimer of HisH and HisF.</text>
</comment>
<dbReference type="InterPro" id="IPR029062">
    <property type="entry name" value="Class_I_gatase-like"/>
</dbReference>
<comment type="catalytic activity">
    <reaction evidence="9 10">
        <text>L-glutamine + H2O = L-glutamate + NH4(+)</text>
        <dbReference type="Rhea" id="RHEA:15889"/>
        <dbReference type="ChEBI" id="CHEBI:15377"/>
        <dbReference type="ChEBI" id="CHEBI:28938"/>
        <dbReference type="ChEBI" id="CHEBI:29985"/>
        <dbReference type="ChEBI" id="CHEBI:58359"/>
        <dbReference type="EC" id="3.5.1.2"/>
    </reaction>
</comment>
<dbReference type="Proteomes" id="UP000199041">
    <property type="component" value="Unassembled WGS sequence"/>
</dbReference>
<dbReference type="GO" id="GO:0004359">
    <property type="term" value="F:glutaminase activity"/>
    <property type="evidence" value="ECO:0007669"/>
    <property type="project" value="UniProtKB-EC"/>
</dbReference>
<sequence length="197" mass="21955">MNTVIVKYNAGNVQSVLYALERVGFTKDILLTDDPETIKNADKVIFPGVGHAASAMAYLKQKGLDQLLPTLTQPFLGICLGMQLMCSHSQEGDTACLGIFEEKVLGFKSETLKIPQIGWNQITDLKTPLFDKVPEQSYIYLVHGYYAAVGQHTIARTEYIQPYSSALHKDNFYGVQFHPEKSAAVGEQILYNFMTNI</sequence>
<dbReference type="GO" id="GO:0016829">
    <property type="term" value="F:lyase activity"/>
    <property type="evidence" value="ECO:0007669"/>
    <property type="project" value="UniProtKB-KW"/>
</dbReference>
<keyword evidence="4 10" id="KW-0378">Hydrolase</keyword>
<dbReference type="NCBIfam" id="TIGR01855">
    <property type="entry name" value="IMP_synth_hisH"/>
    <property type="match status" value="1"/>
</dbReference>
<comment type="pathway">
    <text evidence="1 10">Amino-acid biosynthesis; L-histidine biosynthesis; L-histidine from 5-phospho-alpha-D-ribose 1-diphosphate: step 5/9.</text>
</comment>
<evidence type="ECO:0000256" key="8">
    <source>
        <dbReference type="ARBA" id="ARBA00047838"/>
    </source>
</evidence>
<accession>A0A1H3WMJ2</accession>
<dbReference type="PROSITE" id="PS51273">
    <property type="entry name" value="GATASE_TYPE_1"/>
    <property type="match status" value="1"/>
</dbReference>
<dbReference type="PANTHER" id="PTHR42701:SF1">
    <property type="entry name" value="IMIDAZOLE GLYCEROL PHOSPHATE SYNTHASE SUBUNIT HISH"/>
    <property type="match status" value="1"/>
</dbReference>
<evidence type="ECO:0000256" key="2">
    <source>
        <dbReference type="ARBA" id="ARBA00011152"/>
    </source>
</evidence>
<evidence type="ECO:0000256" key="7">
    <source>
        <dbReference type="ARBA" id="ARBA00023239"/>
    </source>
</evidence>
<feature type="active site" description="Nucleophile" evidence="10 11">
    <location>
        <position position="79"/>
    </location>
</feature>
<dbReference type="CDD" id="cd01748">
    <property type="entry name" value="GATase1_IGP_Synthase"/>
    <property type="match status" value="1"/>
</dbReference>
<evidence type="ECO:0000256" key="1">
    <source>
        <dbReference type="ARBA" id="ARBA00005091"/>
    </source>
</evidence>
<evidence type="ECO:0000259" key="12">
    <source>
        <dbReference type="Pfam" id="PF00117"/>
    </source>
</evidence>
<evidence type="ECO:0000256" key="6">
    <source>
        <dbReference type="ARBA" id="ARBA00023102"/>
    </source>
</evidence>
<dbReference type="HAMAP" id="MF_00278">
    <property type="entry name" value="HisH"/>
    <property type="match status" value="1"/>
</dbReference>
<dbReference type="InterPro" id="IPR010139">
    <property type="entry name" value="Imidazole-glycPsynth_HisH"/>
</dbReference>
<keyword evidence="14" id="KW-1185">Reference proteome</keyword>
<dbReference type="AlphaFoldDB" id="A0A1H3WMJ2"/>
<keyword evidence="7 10" id="KW-0456">Lyase</keyword>
<evidence type="ECO:0000256" key="11">
    <source>
        <dbReference type="PIRSR" id="PIRSR000495-1"/>
    </source>
</evidence>
<dbReference type="EC" id="4.3.2.10" evidence="10"/>
<dbReference type="GO" id="GO:0000105">
    <property type="term" value="P:L-histidine biosynthetic process"/>
    <property type="evidence" value="ECO:0007669"/>
    <property type="project" value="UniProtKB-UniRule"/>
</dbReference>
<dbReference type="EC" id="3.5.1.2" evidence="10"/>
<name>A0A1H3WMJ2_9BACT</name>
<evidence type="ECO:0000313" key="14">
    <source>
        <dbReference type="Proteomes" id="UP000199041"/>
    </source>
</evidence>
<evidence type="ECO:0000256" key="9">
    <source>
        <dbReference type="ARBA" id="ARBA00049534"/>
    </source>
</evidence>
<keyword evidence="6 10" id="KW-0368">Histidine biosynthesis</keyword>
<dbReference type="PRINTS" id="PR00097">
    <property type="entry name" value="ANTSNTHASEII"/>
</dbReference>
<dbReference type="GO" id="GO:0000107">
    <property type="term" value="F:imidazoleglycerol-phosphate synthase activity"/>
    <property type="evidence" value="ECO:0007669"/>
    <property type="project" value="UniProtKB-UniRule"/>
</dbReference>
<keyword evidence="13" id="KW-0808">Transferase</keyword>
<evidence type="ECO:0000256" key="4">
    <source>
        <dbReference type="ARBA" id="ARBA00022801"/>
    </source>
</evidence>
<keyword evidence="10" id="KW-0963">Cytoplasm</keyword>
<dbReference type="InterPro" id="IPR017926">
    <property type="entry name" value="GATASE"/>
</dbReference>
<feature type="domain" description="Glutamine amidotransferase" evidence="12">
    <location>
        <begin position="8"/>
        <end position="195"/>
    </location>
</feature>
<feature type="active site" evidence="10 11">
    <location>
        <position position="180"/>
    </location>
</feature>
<keyword evidence="5 10" id="KW-0315">Glutamine amidotransferase</keyword>
<dbReference type="PANTHER" id="PTHR42701">
    <property type="entry name" value="IMIDAZOLE GLYCEROL PHOSPHATE SYNTHASE SUBUNIT HISH"/>
    <property type="match status" value="1"/>
</dbReference>
<evidence type="ECO:0000256" key="5">
    <source>
        <dbReference type="ARBA" id="ARBA00022962"/>
    </source>
</evidence>
<dbReference type="SUPFAM" id="SSF52317">
    <property type="entry name" value="Class I glutamine amidotransferase-like"/>
    <property type="match status" value="1"/>
</dbReference>
<dbReference type="Gene3D" id="3.40.50.880">
    <property type="match status" value="1"/>
</dbReference>
<gene>
    <name evidence="10" type="primary">hisH</name>
    <name evidence="13" type="ORF">SAMN05192529_103152</name>
</gene>
<evidence type="ECO:0000256" key="3">
    <source>
        <dbReference type="ARBA" id="ARBA00022605"/>
    </source>
</evidence>
<proteinExistence type="inferred from homology"/>
<organism evidence="13 14">
    <name type="scientific">Arachidicoccus rhizosphaerae</name>
    <dbReference type="NCBI Taxonomy" id="551991"/>
    <lineage>
        <taxon>Bacteria</taxon>
        <taxon>Pseudomonadati</taxon>
        <taxon>Bacteroidota</taxon>
        <taxon>Chitinophagia</taxon>
        <taxon>Chitinophagales</taxon>
        <taxon>Chitinophagaceae</taxon>
        <taxon>Arachidicoccus</taxon>
    </lineage>
</organism>
<feature type="active site" evidence="10 11">
    <location>
        <position position="178"/>
    </location>
</feature>
<dbReference type="GO" id="GO:0005737">
    <property type="term" value="C:cytoplasm"/>
    <property type="evidence" value="ECO:0007669"/>
    <property type="project" value="UniProtKB-SubCell"/>
</dbReference>
<comment type="catalytic activity">
    <reaction evidence="8 10">
        <text>5-[(5-phospho-1-deoxy-D-ribulos-1-ylimino)methylamino]-1-(5-phospho-beta-D-ribosyl)imidazole-4-carboxamide + L-glutamine = D-erythro-1-(imidazol-4-yl)glycerol 3-phosphate + 5-amino-1-(5-phospho-beta-D-ribosyl)imidazole-4-carboxamide + L-glutamate + H(+)</text>
        <dbReference type="Rhea" id="RHEA:24793"/>
        <dbReference type="ChEBI" id="CHEBI:15378"/>
        <dbReference type="ChEBI" id="CHEBI:29985"/>
        <dbReference type="ChEBI" id="CHEBI:58278"/>
        <dbReference type="ChEBI" id="CHEBI:58359"/>
        <dbReference type="ChEBI" id="CHEBI:58475"/>
        <dbReference type="ChEBI" id="CHEBI:58525"/>
        <dbReference type="EC" id="4.3.2.10"/>
    </reaction>
</comment>
<comment type="function">
    <text evidence="10">IGPS catalyzes the conversion of PRFAR and glutamine to IGP, AICAR and glutamate. The HisH subunit catalyzes the hydrolysis of glutamine to glutamate and ammonia as part of the synthesis of IGP and AICAR. The resulting ammonia molecule is channeled to the active site of HisF.</text>
</comment>
<evidence type="ECO:0000256" key="10">
    <source>
        <dbReference type="HAMAP-Rule" id="MF_00278"/>
    </source>
</evidence>
<dbReference type="PIRSF" id="PIRSF000495">
    <property type="entry name" value="Amidotransf_hisH"/>
    <property type="match status" value="1"/>
</dbReference>
<dbReference type="RefSeq" id="WP_091394040.1">
    <property type="nucleotide sequence ID" value="NZ_FNQY01000003.1"/>
</dbReference>
<dbReference type="STRING" id="551991.SAMN05192529_103152"/>